<evidence type="ECO:0000313" key="4">
    <source>
        <dbReference type="Proteomes" id="UP000545876"/>
    </source>
</evidence>
<proteinExistence type="predicted"/>
<dbReference type="Pfam" id="PF00535">
    <property type="entry name" value="Glycos_transf_2"/>
    <property type="match status" value="1"/>
</dbReference>
<protein>
    <submittedName>
        <fullName evidence="3">Glycosyltransferase</fullName>
    </submittedName>
</protein>
<evidence type="ECO:0000259" key="2">
    <source>
        <dbReference type="Pfam" id="PF13524"/>
    </source>
</evidence>
<evidence type="ECO:0000313" key="3">
    <source>
        <dbReference type="EMBL" id="NLD25535.1"/>
    </source>
</evidence>
<gene>
    <name evidence="3" type="ORF">GX656_02745</name>
</gene>
<feature type="domain" description="Spore protein YkvP/CgeB glycosyl transferase-like" evidence="2">
    <location>
        <begin position="166"/>
        <end position="305"/>
    </location>
</feature>
<dbReference type="EMBL" id="JAAZBX010000010">
    <property type="protein sequence ID" value="NLD25535.1"/>
    <property type="molecule type" value="Genomic_DNA"/>
</dbReference>
<dbReference type="GO" id="GO:0016740">
    <property type="term" value="F:transferase activity"/>
    <property type="evidence" value="ECO:0007669"/>
    <property type="project" value="UniProtKB-KW"/>
</dbReference>
<organism evidence="3 4">
    <name type="scientific">Candidatus Dojkabacteria bacterium</name>
    <dbReference type="NCBI Taxonomy" id="2099670"/>
    <lineage>
        <taxon>Bacteria</taxon>
        <taxon>Candidatus Dojkabacteria</taxon>
    </lineage>
</organism>
<dbReference type="CDD" id="cd00761">
    <property type="entry name" value="Glyco_tranf_GTA_type"/>
    <property type="match status" value="1"/>
</dbReference>
<dbReference type="AlphaFoldDB" id="A0A847D0T4"/>
<comment type="caution">
    <text evidence="3">The sequence shown here is derived from an EMBL/GenBank/DDBJ whole genome shotgun (WGS) entry which is preliminary data.</text>
</comment>
<dbReference type="SUPFAM" id="SSF53448">
    <property type="entry name" value="Nucleotide-diphospho-sugar transferases"/>
    <property type="match status" value="1"/>
</dbReference>
<dbReference type="InterPro" id="IPR029044">
    <property type="entry name" value="Nucleotide-diphossugar_trans"/>
</dbReference>
<dbReference type="Pfam" id="PF13524">
    <property type="entry name" value="Glyco_trans_1_2"/>
    <property type="match status" value="1"/>
</dbReference>
<feature type="domain" description="Glycosyltransferase 2-like" evidence="1">
    <location>
        <begin position="335"/>
        <end position="456"/>
    </location>
</feature>
<dbReference type="Gene3D" id="3.90.550.10">
    <property type="entry name" value="Spore Coat Polysaccharide Biosynthesis Protein SpsA, Chain A"/>
    <property type="match status" value="1"/>
</dbReference>
<sequence length="615" mass="72176">MKVVFQDFIGWKDKPHAERELGYRMENAAKKIGVEGLYTDDYDKIEKFKPDIVFPLHHFTPKLFDAYTIGCMWNPADFILEADRADGVYPLENIKSYDAFAVASAQIKNFLSSLCFKSPFKREIYEIYPTSTYSKYSPVSDFKKVTYIGSNWQLKRHSELFLKSDKIAVYGPRKNWEYIINEGRNYCGEVPFGFSYVRNVYRSNGIGLCFHGENHLKENIPNMRVFEMAASGVLIFADKLPFIEEHFGDSVRYIDTSQDTESIIEQIDYQYNWVLKNKSKAKEMAVHANEIFNKNFTLEKLLKDIFASYEGRSQLSSLKEQKSSVEIIVRTDGNRPRLQHSIESFASQIYKNLIITFVYWGNNKKEFEKKIAEIVPTILRYRILEMKGRKDRSFNLYHGISSSTADFIGICDDDDILFKDHISSLVKMLEQDKELAVAYSGVIMNEISKRGNNRELFFFHDFSHFNEKSYITSNSYLVRRTKLPHQIFGNEIPNVSTGEDRMFLDLIYFDKGKFAFSERSTSLFFRDLVHQDNISSNIKEWKKNQSFYKAFLKESSLEKDYLHYWSKAKKVQEEPEKESKRVTILKKIFEKLIPFRIRRFILLLVKQLVQSSEKI</sequence>
<dbReference type="InterPro" id="IPR055259">
    <property type="entry name" value="YkvP/CgeB_Glyco_trans-like"/>
</dbReference>
<keyword evidence="3" id="KW-0808">Transferase</keyword>
<accession>A0A847D0T4</accession>
<reference evidence="3 4" key="1">
    <citation type="journal article" date="2020" name="Biotechnol. Biofuels">
        <title>New insights from the biogas microbiome by comprehensive genome-resolved metagenomics of nearly 1600 species originating from multiple anaerobic digesters.</title>
        <authorList>
            <person name="Campanaro S."/>
            <person name="Treu L."/>
            <person name="Rodriguez-R L.M."/>
            <person name="Kovalovszki A."/>
            <person name="Ziels R.M."/>
            <person name="Maus I."/>
            <person name="Zhu X."/>
            <person name="Kougias P.G."/>
            <person name="Basile A."/>
            <person name="Luo G."/>
            <person name="Schluter A."/>
            <person name="Konstantinidis K.T."/>
            <person name="Angelidaki I."/>
        </authorList>
    </citation>
    <scope>NUCLEOTIDE SEQUENCE [LARGE SCALE GENOMIC DNA]</scope>
    <source>
        <strain evidence="3">AS06rmzACSIP_65</strain>
    </source>
</reference>
<evidence type="ECO:0000259" key="1">
    <source>
        <dbReference type="Pfam" id="PF00535"/>
    </source>
</evidence>
<dbReference type="Proteomes" id="UP000545876">
    <property type="component" value="Unassembled WGS sequence"/>
</dbReference>
<dbReference type="InterPro" id="IPR001173">
    <property type="entry name" value="Glyco_trans_2-like"/>
</dbReference>
<name>A0A847D0T4_9BACT</name>